<dbReference type="STRING" id="1449350.OCH239_09280"/>
<dbReference type="AlphaFoldDB" id="X7ECF8"/>
<keyword evidence="2" id="KW-1185">Reference proteome</keyword>
<dbReference type="Proteomes" id="UP000022447">
    <property type="component" value="Unassembled WGS sequence"/>
</dbReference>
<sequence>MGTSLFGNGTGWQARLSEAIGVTPGAVTRWLSGCNPIPTPVSLVAQYMLIAGVPDRLERPTVCENAKP</sequence>
<evidence type="ECO:0000313" key="1">
    <source>
        <dbReference type="EMBL" id="ETX13627.1"/>
    </source>
</evidence>
<dbReference type="EMBL" id="JALZ01000021">
    <property type="protein sequence ID" value="ETX13627.1"/>
    <property type="molecule type" value="Genomic_DNA"/>
</dbReference>
<accession>X7ECF8</accession>
<reference evidence="1 2" key="1">
    <citation type="submission" date="2014-01" db="EMBL/GenBank/DDBJ databases">
        <title>Roseivivax halodurans JCM 10272 Genome Sequencing.</title>
        <authorList>
            <person name="Lai Q."/>
            <person name="Li G."/>
            <person name="Shao Z."/>
        </authorList>
    </citation>
    <scope>NUCLEOTIDE SEQUENCE [LARGE SCALE GENOMIC DNA]</scope>
    <source>
        <strain evidence="1 2">JCM 10272</strain>
    </source>
</reference>
<evidence type="ECO:0000313" key="2">
    <source>
        <dbReference type="Proteomes" id="UP000022447"/>
    </source>
</evidence>
<protein>
    <submittedName>
        <fullName evidence="1">Antirepressor</fullName>
    </submittedName>
</protein>
<gene>
    <name evidence="1" type="ORF">OCH239_09280</name>
</gene>
<comment type="caution">
    <text evidence="1">The sequence shown here is derived from an EMBL/GenBank/DDBJ whole genome shotgun (WGS) entry which is preliminary data.</text>
</comment>
<name>X7ECF8_9RHOB</name>
<proteinExistence type="predicted"/>
<organism evidence="1 2">
    <name type="scientific">Roseivivax halodurans JCM 10272</name>
    <dbReference type="NCBI Taxonomy" id="1449350"/>
    <lineage>
        <taxon>Bacteria</taxon>
        <taxon>Pseudomonadati</taxon>
        <taxon>Pseudomonadota</taxon>
        <taxon>Alphaproteobacteria</taxon>
        <taxon>Rhodobacterales</taxon>
        <taxon>Roseobacteraceae</taxon>
        <taxon>Roseivivax</taxon>
    </lineage>
</organism>